<comment type="caution">
    <text evidence="1">The sequence shown here is derived from an EMBL/GenBank/DDBJ whole genome shotgun (WGS) entry which is preliminary data.</text>
</comment>
<accession>X0U9Y4</accession>
<reference evidence="1" key="1">
    <citation type="journal article" date="2014" name="Front. Microbiol.">
        <title>High frequency of phylogenetically diverse reductive dehalogenase-homologous genes in deep subseafloor sedimentary metagenomes.</title>
        <authorList>
            <person name="Kawai M."/>
            <person name="Futagami T."/>
            <person name="Toyoda A."/>
            <person name="Takaki Y."/>
            <person name="Nishi S."/>
            <person name="Hori S."/>
            <person name="Arai W."/>
            <person name="Tsubouchi T."/>
            <person name="Morono Y."/>
            <person name="Uchiyama I."/>
            <person name="Ito T."/>
            <person name="Fujiyama A."/>
            <person name="Inagaki F."/>
            <person name="Takami H."/>
        </authorList>
    </citation>
    <scope>NUCLEOTIDE SEQUENCE</scope>
    <source>
        <strain evidence="1">Expedition CK06-06</strain>
    </source>
</reference>
<protein>
    <submittedName>
        <fullName evidence="1">Uncharacterized protein</fullName>
    </submittedName>
</protein>
<feature type="non-terminal residue" evidence="1">
    <location>
        <position position="39"/>
    </location>
</feature>
<dbReference type="AlphaFoldDB" id="X0U9Y4"/>
<name>X0U9Y4_9ZZZZ</name>
<proteinExistence type="predicted"/>
<evidence type="ECO:0000313" key="1">
    <source>
        <dbReference type="EMBL" id="GAF85305.1"/>
    </source>
</evidence>
<organism evidence="1">
    <name type="scientific">marine sediment metagenome</name>
    <dbReference type="NCBI Taxonomy" id="412755"/>
    <lineage>
        <taxon>unclassified sequences</taxon>
        <taxon>metagenomes</taxon>
        <taxon>ecological metagenomes</taxon>
    </lineage>
</organism>
<sequence length="39" mass="4536">MEIKVKNISPELIEWIEKSIEEKENGNVGLIFHVRDGKI</sequence>
<dbReference type="EMBL" id="BARS01004989">
    <property type="protein sequence ID" value="GAF85305.1"/>
    <property type="molecule type" value="Genomic_DNA"/>
</dbReference>
<gene>
    <name evidence="1" type="ORF">S01H1_09760</name>
</gene>